<gene>
    <name evidence="2" type="ORF">C7C46_12675</name>
</gene>
<evidence type="ECO:0000259" key="1">
    <source>
        <dbReference type="PROSITE" id="PS50943"/>
    </source>
</evidence>
<dbReference type="Proteomes" id="UP000248039">
    <property type="component" value="Unassembled WGS sequence"/>
</dbReference>
<proteinExistence type="predicted"/>
<evidence type="ECO:0000313" key="2">
    <source>
        <dbReference type="EMBL" id="PYC80537.1"/>
    </source>
</evidence>
<dbReference type="Pfam" id="PF13560">
    <property type="entry name" value="HTH_31"/>
    <property type="match status" value="1"/>
</dbReference>
<reference evidence="2 3" key="1">
    <citation type="submission" date="2018-03" db="EMBL/GenBank/DDBJ databases">
        <title>Bioinformatic expansion and discovery of thiopeptide antibiotics.</title>
        <authorList>
            <person name="Schwalen C.J."/>
            <person name="Hudson G.A."/>
            <person name="Mitchell D.A."/>
        </authorList>
    </citation>
    <scope>NUCLEOTIDE SEQUENCE [LARGE SCALE GENOMIC DNA]</scope>
    <source>
        <strain evidence="2 3">ATCC 21389</strain>
    </source>
</reference>
<dbReference type="SMART" id="SM00530">
    <property type="entry name" value="HTH_XRE"/>
    <property type="match status" value="1"/>
</dbReference>
<comment type="caution">
    <text evidence="2">The sequence shown here is derived from an EMBL/GenBank/DDBJ whole genome shotgun (WGS) entry which is preliminary data.</text>
</comment>
<dbReference type="PROSITE" id="PS50943">
    <property type="entry name" value="HTH_CROC1"/>
    <property type="match status" value="1"/>
</dbReference>
<protein>
    <submittedName>
        <fullName evidence="2">XRE family transcriptional regulator</fullName>
    </submittedName>
</protein>
<dbReference type="Gene3D" id="1.10.260.40">
    <property type="entry name" value="lambda repressor-like DNA-binding domains"/>
    <property type="match status" value="1"/>
</dbReference>
<dbReference type="CDD" id="cd00093">
    <property type="entry name" value="HTH_XRE"/>
    <property type="match status" value="1"/>
</dbReference>
<dbReference type="InterPro" id="IPR001387">
    <property type="entry name" value="Cro/C1-type_HTH"/>
</dbReference>
<dbReference type="SUPFAM" id="SSF47413">
    <property type="entry name" value="lambda repressor-like DNA-binding domains"/>
    <property type="match status" value="1"/>
</dbReference>
<name>A0A2V4PAL7_9ACTN</name>
<organism evidence="2 3">
    <name type="scientific">Streptomyces tateyamensis</name>
    <dbReference type="NCBI Taxonomy" id="565073"/>
    <lineage>
        <taxon>Bacteria</taxon>
        <taxon>Bacillati</taxon>
        <taxon>Actinomycetota</taxon>
        <taxon>Actinomycetes</taxon>
        <taxon>Kitasatosporales</taxon>
        <taxon>Streptomycetaceae</taxon>
        <taxon>Streptomyces</taxon>
    </lineage>
</organism>
<dbReference type="InterPro" id="IPR010982">
    <property type="entry name" value="Lambda_DNA-bd_dom_sf"/>
</dbReference>
<dbReference type="AlphaFoldDB" id="A0A2V4PAL7"/>
<evidence type="ECO:0000313" key="3">
    <source>
        <dbReference type="Proteomes" id="UP000248039"/>
    </source>
</evidence>
<dbReference type="OrthoDB" id="3213425at2"/>
<dbReference type="GO" id="GO:0003677">
    <property type="term" value="F:DNA binding"/>
    <property type="evidence" value="ECO:0007669"/>
    <property type="project" value="InterPro"/>
</dbReference>
<accession>A0A2V4PAL7</accession>
<feature type="domain" description="HTH cro/C1-type" evidence="1">
    <location>
        <begin position="50"/>
        <end position="104"/>
    </location>
</feature>
<sequence length="468" mass="50433">MHRAYKAVIVTVTHPRGAVAGRGQRGGNVSAKAREIVAEGSAQARLGAALRELRSRKGLSQARLGAAVHCSGDLIRRVEATERFPNRQLIEACDRVLEADGSLLELWVAAEEERRRATSPRKERLQPARFVPEASESLITRWVATDSPVLAELPSSDGLWVTDQDVLVAEATLDMFRRLDHAHGPGHFGAHLSSYIDSELSSLLSRPAAAPGVELDRTRIATGFLELAGYQAVDSGRPGWAQSHYRRALQLTARTGDRAYGGYLVGVNLSHLALHCNHPSIALRWSQAAVEVIDTAASPATRAAITAVSARSHARMGNERETTELLLQAEALLNSSVVGEEPPWISYFTRAYLADEMAHCLNDLGRAPSARTQVADALEGVGPDRVRRLAIDAALLASTWLRSGDIEQACAVGKAAVGYAARTSSGRSVERIARLLVDLKPHAGQTVSELDEYVRAVLPAAAITLSRS</sequence>
<keyword evidence="3" id="KW-1185">Reference proteome</keyword>
<dbReference type="EMBL" id="PYBW01000039">
    <property type="protein sequence ID" value="PYC80537.1"/>
    <property type="molecule type" value="Genomic_DNA"/>
</dbReference>